<comment type="caution">
    <text evidence="2">The sequence shown here is derived from an EMBL/GenBank/DDBJ whole genome shotgun (WGS) entry which is preliminary data.</text>
</comment>
<feature type="region of interest" description="Disordered" evidence="1">
    <location>
        <begin position="1"/>
        <end position="26"/>
    </location>
</feature>
<sequence>MNFEQPQKSESENASQESVEEPNAQNVEIERKIENLFGKSLKCFKRWGTLGIAVGAFLVAGKFERQLGREDKEWREHVSSTLDTDSQRKKGMYESQIREFFGEEALREIEDGDKSAYFEKKNKQQHKPPALEGFLEHGTTNEHVYLFDEKYGFYPRGWVNGEVEDVEYVDDIGGKLKAGSRKGGEFRRKGILGSKIFLYRTTPKAGDGGNEHFVSNEAVFHELGHANDWESDQDLNIIERQDLLLKVLNRMNETDAYDTNDHYHKSYLDGTKRGSYRAVKEYWADICAEYFCNPEGFQKSHPKDFELVDAQAKKNDATFNVLDFENRGAFDPHTGELKEKWR</sequence>
<evidence type="ECO:0000313" key="2">
    <source>
        <dbReference type="EMBL" id="OHA41198.1"/>
    </source>
</evidence>
<evidence type="ECO:0000313" key="3">
    <source>
        <dbReference type="Proteomes" id="UP000176429"/>
    </source>
</evidence>
<dbReference type="InterPro" id="IPR024079">
    <property type="entry name" value="MetalloPept_cat_dom_sf"/>
</dbReference>
<accession>A0A1G2NYQ4</accession>
<feature type="compositionally biased region" description="Polar residues" evidence="1">
    <location>
        <begin position="1"/>
        <end position="17"/>
    </location>
</feature>
<dbReference type="AlphaFoldDB" id="A0A1G2NYQ4"/>
<protein>
    <submittedName>
        <fullName evidence="2">Uncharacterized protein</fullName>
    </submittedName>
</protein>
<name>A0A1G2NYQ4_9BACT</name>
<reference evidence="2 3" key="1">
    <citation type="journal article" date="2016" name="Nat. Commun.">
        <title>Thousands of microbial genomes shed light on interconnected biogeochemical processes in an aquifer system.</title>
        <authorList>
            <person name="Anantharaman K."/>
            <person name="Brown C.T."/>
            <person name="Hug L.A."/>
            <person name="Sharon I."/>
            <person name="Castelle C.J."/>
            <person name="Probst A.J."/>
            <person name="Thomas B.C."/>
            <person name="Singh A."/>
            <person name="Wilkins M.J."/>
            <person name="Karaoz U."/>
            <person name="Brodie E.L."/>
            <person name="Williams K.H."/>
            <person name="Hubbard S.S."/>
            <person name="Banfield J.F."/>
        </authorList>
    </citation>
    <scope>NUCLEOTIDE SEQUENCE [LARGE SCALE GENOMIC DNA]</scope>
</reference>
<proteinExistence type="predicted"/>
<dbReference type="EMBL" id="MHSH01000036">
    <property type="protein sequence ID" value="OHA41198.1"/>
    <property type="molecule type" value="Genomic_DNA"/>
</dbReference>
<gene>
    <name evidence="2" type="ORF">A3H68_01995</name>
</gene>
<organism evidence="2 3">
    <name type="scientific">Candidatus Taylorbacteria bacterium RIFCSPLOWO2_02_FULL_46_40</name>
    <dbReference type="NCBI Taxonomy" id="1802329"/>
    <lineage>
        <taxon>Bacteria</taxon>
        <taxon>Candidatus Tayloriibacteriota</taxon>
    </lineage>
</organism>
<dbReference type="GO" id="GO:0008237">
    <property type="term" value="F:metallopeptidase activity"/>
    <property type="evidence" value="ECO:0007669"/>
    <property type="project" value="InterPro"/>
</dbReference>
<dbReference type="Proteomes" id="UP000176429">
    <property type="component" value="Unassembled WGS sequence"/>
</dbReference>
<dbReference type="Gene3D" id="3.40.390.10">
    <property type="entry name" value="Collagenase (Catalytic Domain)"/>
    <property type="match status" value="1"/>
</dbReference>
<evidence type="ECO:0000256" key="1">
    <source>
        <dbReference type="SAM" id="MobiDB-lite"/>
    </source>
</evidence>